<sequence length="236" mass="25445">MDQQTTLQLPGKPEGSQTTARPSHDDFEKHGQDAQTPRAETGTSQMVSSRVPNLEAEPSATNRRGLRNRVKAFFRQNKRRIPAWARSFGRRVRAYKREHRKNSTTSANDTVQTPATPGMDSHPTTPDSPTINPEGTGSAAQPEGHTSKALENAAGPSGAITYLMRPVVAHQMSGDDSKFHWGRNTPESSSANSHRPPVAPDSMDFRGVGGGAGEIPGRGSTERDDISISEYATSSA</sequence>
<feature type="compositionally biased region" description="Gly residues" evidence="1">
    <location>
        <begin position="207"/>
        <end position="216"/>
    </location>
</feature>
<organism evidence="2 3">
    <name type="scientific">Microthyrium microscopicum</name>
    <dbReference type="NCBI Taxonomy" id="703497"/>
    <lineage>
        <taxon>Eukaryota</taxon>
        <taxon>Fungi</taxon>
        <taxon>Dikarya</taxon>
        <taxon>Ascomycota</taxon>
        <taxon>Pezizomycotina</taxon>
        <taxon>Dothideomycetes</taxon>
        <taxon>Dothideomycetes incertae sedis</taxon>
        <taxon>Microthyriales</taxon>
        <taxon>Microthyriaceae</taxon>
        <taxon>Microthyrium</taxon>
    </lineage>
</organism>
<protein>
    <submittedName>
        <fullName evidence="2">Uncharacterized protein</fullName>
    </submittedName>
</protein>
<dbReference type="AlphaFoldDB" id="A0A6A6U3H8"/>
<gene>
    <name evidence="2" type="ORF">BT63DRAFT_417338</name>
</gene>
<feature type="compositionally biased region" description="Polar residues" evidence="1">
    <location>
        <begin position="41"/>
        <end position="51"/>
    </location>
</feature>
<reference evidence="2" key="1">
    <citation type="journal article" date="2020" name="Stud. Mycol.">
        <title>101 Dothideomycetes genomes: a test case for predicting lifestyles and emergence of pathogens.</title>
        <authorList>
            <person name="Haridas S."/>
            <person name="Albert R."/>
            <person name="Binder M."/>
            <person name="Bloem J."/>
            <person name="Labutti K."/>
            <person name="Salamov A."/>
            <person name="Andreopoulos B."/>
            <person name="Baker S."/>
            <person name="Barry K."/>
            <person name="Bills G."/>
            <person name="Bluhm B."/>
            <person name="Cannon C."/>
            <person name="Castanera R."/>
            <person name="Culley D."/>
            <person name="Daum C."/>
            <person name="Ezra D."/>
            <person name="Gonzalez J."/>
            <person name="Henrissat B."/>
            <person name="Kuo A."/>
            <person name="Liang C."/>
            <person name="Lipzen A."/>
            <person name="Lutzoni F."/>
            <person name="Magnuson J."/>
            <person name="Mondo S."/>
            <person name="Nolan M."/>
            <person name="Ohm R."/>
            <person name="Pangilinan J."/>
            <person name="Park H.-J."/>
            <person name="Ramirez L."/>
            <person name="Alfaro M."/>
            <person name="Sun H."/>
            <person name="Tritt A."/>
            <person name="Yoshinaga Y."/>
            <person name="Zwiers L.-H."/>
            <person name="Turgeon B."/>
            <person name="Goodwin S."/>
            <person name="Spatafora J."/>
            <person name="Crous P."/>
            <person name="Grigoriev I."/>
        </authorList>
    </citation>
    <scope>NUCLEOTIDE SEQUENCE</scope>
    <source>
        <strain evidence="2">CBS 115976</strain>
    </source>
</reference>
<evidence type="ECO:0000313" key="2">
    <source>
        <dbReference type="EMBL" id="KAF2665813.1"/>
    </source>
</evidence>
<feature type="compositionally biased region" description="Polar residues" evidence="1">
    <location>
        <begin position="122"/>
        <end position="139"/>
    </location>
</feature>
<proteinExistence type="predicted"/>
<evidence type="ECO:0000256" key="1">
    <source>
        <dbReference type="SAM" id="MobiDB-lite"/>
    </source>
</evidence>
<keyword evidence="3" id="KW-1185">Reference proteome</keyword>
<accession>A0A6A6U3H8</accession>
<feature type="region of interest" description="Disordered" evidence="1">
    <location>
        <begin position="174"/>
        <end position="236"/>
    </location>
</feature>
<dbReference type="EMBL" id="MU004240">
    <property type="protein sequence ID" value="KAF2665813.1"/>
    <property type="molecule type" value="Genomic_DNA"/>
</dbReference>
<feature type="compositionally biased region" description="Polar residues" evidence="1">
    <location>
        <begin position="103"/>
        <end position="115"/>
    </location>
</feature>
<feature type="region of interest" description="Disordered" evidence="1">
    <location>
        <begin position="1"/>
        <end position="69"/>
    </location>
</feature>
<evidence type="ECO:0000313" key="3">
    <source>
        <dbReference type="Proteomes" id="UP000799302"/>
    </source>
</evidence>
<name>A0A6A6U3H8_9PEZI</name>
<feature type="compositionally biased region" description="Basic and acidic residues" evidence="1">
    <location>
        <begin position="22"/>
        <end position="32"/>
    </location>
</feature>
<dbReference type="Proteomes" id="UP000799302">
    <property type="component" value="Unassembled WGS sequence"/>
</dbReference>
<feature type="region of interest" description="Disordered" evidence="1">
    <location>
        <begin position="95"/>
        <end position="152"/>
    </location>
</feature>